<evidence type="ECO:0000313" key="8">
    <source>
        <dbReference type="Proteomes" id="UP000504637"/>
    </source>
</evidence>
<dbReference type="GO" id="GO:0000329">
    <property type="term" value="C:fungal-type vacuole membrane"/>
    <property type="evidence" value="ECO:0007669"/>
    <property type="project" value="UniProtKB-ARBA"/>
</dbReference>
<comment type="subcellular location">
    <subcellularLocation>
        <location evidence="1">Vacuole</location>
    </subcellularLocation>
</comment>
<dbReference type="InterPro" id="IPR036871">
    <property type="entry name" value="PX_dom_sf"/>
</dbReference>
<dbReference type="PANTHER" id="PTHR22775">
    <property type="entry name" value="SORTING NEXIN"/>
    <property type="match status" value="1"/>
</dbReference>
<dbReference type="InterPro" id="IPR000727">
    <property type="entry name" value="T_SNARE_dom"/>
</dbReference>
<feature type="region of interest" description="Disordered" evidence="5">
    <location>
        <begin position="124"/>
        <end position="143"/>
    </location>
</feature>
<dbReference type="GeneID" id="54364201"/>
<dbReference type="CDD" id="cd15858">
    <property type="entry name" value="SNARE_VAM7"/>
    <property type="match status" value="1"/>
</dbReference>
<keyword evidence="2" id="KW-0926">Vacuole</keyword>
<dbReference type="InterPro" id="IPR001683">
    <property type="entry name" value="PX_dom"/>
</dbReference>
<evidence type="ECO:0000256" key="1">
    <source>
        <dbReference type="ARBA" id="ARBA00004116"/>
    </source>
</evidence>
<evidence type="ECO:0000259" key="6">
    <source>
        <dbReference type="PROSITE" id="PS50192"/>
    </source>
</evidence>
<dbReference type="SMART" id="SM00397">
    <property type="entry name" value="t_SNARE"/>
    <property type="match status" value="1"/>
</dbReference>
<evidence type="ECO:0000313" key="9">
    <source>
        <dbReference type="RefSeq" id="XP_033460548.1"/>
    </source>
</evidence>
<evidence type="ECO:0000256" key="4">
    <source>
        <dbReference type="ARBA" id="ARBA00054927"/>
    </source>
</evidence>
<dbReference type="SUPFAM" id="SSF58038">
    <property type="entry name" value="SNARE fusion complex"/>
    <property type="match status" value="1"/>
</dbReference>
<dbReference type="PROSITE" id="PS50192">
    <property type="entry name" value="T_SNARE"/>
    <property type="match status" value="1"/>
</dbReference>
<keyword evidence="3" id="KW-0175">Coiled coil</keyword>
<dbReference type="RefSeq" id="XP_033460548.1">
    <property type="nucleotide sequence ID" value="XM_033606401.1"/>
</dbReference>
<reference evidence="9" key="3">
    <citation type="submission" date="2025-08" db="UniProtKB">
        <authorList>
            <consortium name="RefSeq"/>
        </authorList>
    </citation>
    <scope>IDENTIFICATION</scope>
    <source>
        <strain evidence="9">CBS 342.82</strain>
    </source>
</reference>
<feature type="domain" description="PX" evidence="7">
    <location>
        <begin position="4"/>
        <end position="119"/>
    </location>
</feature>
<name>A0A6J3M9M5_9PEZI</name>
<dbReference type="GO" id="GO:0035091">
    <property type="term" value="F:phosphatidylinositol binding"/>
    <property type="evidence" value="ECO:0007669"/>
    <property type="project" value="InterPro"/>
</dbReference>
<dbReference type="GO" id="GO:0016192">
    <property type="term" value="P:vesicle-mediated transport"/>
    <property type="evidence" value="ECO:0007669"/>
    <property type="project" value="UniProtKB-ARBA"/>
</dbReference>
<dbReference type="GO" id="GO:0007034">
    <property type="term" value="P:vacuolar transport"/>
    <property type="evidence" value="ECO:0007669"/>
    <property type="project" value="UniProtKB-ARBA"/>
</dbReference>
<comment type="function">
    <text evidence="4">Essential for proper morphogenesis of the vacuole. May exist as structural reinforcement on the surface of the vacuolar membrane and be required for maintenance against rupture by osmotic pressure.</text>
</comment>
<organism evidence="9">
    <name type="scientific">Dissoconium aciculare CBS 342.82</name>
    <dbReference type="NCBI Taxonomy" id="1314786"/>
    <lineage>
        <taxon>Eukaryota</taxon>
        <taxon>Fungi</taxon>
        <taxon>Dikarya</taxon>
        <taxon>Ascomycota</taxon>
        <taxon>Pezizomycotina</taxon>
        <taxon>Dothideomycetes</taxon>
        <taxon>Dothideomycetidae</taxon>
        <taxon>Mycosphaerellales</taxon>
        <taxon>Dissoconiaceae</taxon>
        <taxon>Dissoconium</taxon>
    </lineage>
</organism>
<evidence type="ECO:0000259" key="7">
    <source>
        <dbReference type="PROSITE" id="PS50195"/>
    </source>
</evidence>
<keyword evidence="8" id="KW-1185">Reference proteome</keyword>
<evidence type="ECO:0000256" key="3">
    <source>
        <dbReference type="ARBA" id="ARBA00023054"/>
    </source>
</evidence>
<feature type="domain" description="T-SNARE coiled-coil homology" evidence="6">
    <location>
        <begin position="312"/>
        <end position="374"/>
    </location>
</feature>
<gene>
    <name evidence="9" type="ORF">K489DRAFT_388279</name>
</gene>
<dbReference type="FunFam" id="1.20.5.110:FF:000058">
    <property type="entry name" value="VAM7p Vacuolar SNARE protein"/>
    <property type="match status" value="1"/>
</dbReference>
<protein>
    <submittedName>
        <fullName evidence="9">Phox-like protein</fullName>
    </submittedName>
</protein>
<accession>A0A6J3M9M5</accession>
<dbReference type="SMART" id="SM00312">
    <property type="entry name" value="PX"/>
    <property type="match status" value="1"/>
</dbReference>
<evidence type="ECO:0000256" key="5">
    <source>
        <dbReference type="SAM" id="MobiDB-lite"/>
    </source>
</evidence>
<dbReference type="Proteomes" id="UP000504637">
    <property type="component" value="Unplaced"/>
</dbReference>
<dbReference type="GO" id="GO:0097576">
    <property type="term" value="P:vacuole fusion"/>
    <property type="evidence" value="ECO:0007669"/>
    <property type="project" value="UniProtKB-ARBA"/>
</dbReference>
<dbReference type="SUPFAM" id="SSF64268">
    <property type="entry name" value="PX domain"/>
    <property type="match status" value="1"/>
</dbReference>
<sequence length="375" mass="40895">MSPALQISIPTTSVSTPNEGKSYTVYHITLQLPLRKLEVRKRYSDFLTLHDALAKETSQAPSATLPAKSWIWRTVNSANLTEERRKGLETYLKSIIESDDARWRSSAAWRNFLNLPSGTSTINANGSISAAQRPGHSGPISDPNQWLDIHRDLKTQIQTARQQLTQREAATTAQGQHQLSADSKASLVRAATFIAQLDDGLKNMTNASKGDAAGWGGSKSLGEGELRRRRDLVVAAKKEVEGLEAVLRSLATKNANASTSLNTAAVATTGDKEALWKGTSATRPGGRVLGGPAKETERTRELGNAGVLQLQKQIMQEQDEDVLSLGKTVAKLKDMGIMINEELAIQNEMLGIIESDVDRHQAKLDIAKRRINKIS</sequence>
<dbReference type="PANTHER" id="PTHR22775:SF3">
    <property type="entry name" value="SORTING NEXIN-13"/>
    <property type="match status" value="1"/>
</dbReference>
<proteinExistence type="predicted"/>
<dbReference type="Pfam" id="PF00787">
    <property type="entry name" value="PX"/>
    <property type="match status" value="1"/>
</dbReference>
<dbReference type="CDD" id="cd06897">
    <property type="entry name" value="PX_SNARE"/>
    <property type="match status" value="1"/>
</dbReference>
<dbReference type="Gene3D" id="1.20.5.110">
    <property type="match status" value="1"/>
</dbReference>
<dbReference type="PROSITE" id="PS50195">
    <property type="entry name" value="PX"/>
    <property type="match status" value="1"/>
</dbReference>
<dbReference type="OrthoDB" id="428895at2759"/>
<reference evidence="9" key="2">
    <citation type="submission" date="2020-04" db="EMBL/GenBank/DDBJ databases">
        <authorList>
            <consortium name="NCBI Genome Project"/>
        </authorList>
    </citation>
    <scope>NUCLEOTIDE SEQUENCE</scope>
    <source>
        <strain evidence="9">CBS 342.82</strain>
    </source>
</reference>
<evidence type="ECO:0000256" key="2">
    <source>
        <dbReference type="ARBA" id="ARBA00022554"/>
    </source>
</evidence>
<dbReference type="AlphaFoldDB" id="A0A6J3M9M5"/>
<reference evidence="9" key="1">
    <citation type="submission" date="2020-01" db="EMBL/GenBank/DDBJ databases">
        <authorList>
            <consortium name="DOE Joint Genome Institute"/>
            <person name="Haridas S."/>
            <person name="Albert R."/>
            <person name="Binder M."/>
            <person name="Bloem J."/>
            <person name="Labutti K."/>
            <person name="Salamov A."/>
            <person name="Andreopoulos B."/>
            <person name="Baker S.E."/>
            <person name="Barry K."/>
            <person name="Bills G."/>
            <person name="Bluhm B.H."/>
            <person name="Cannon C."/>
            <person name="Castanera R."/>
            <person name="Culley D.E."/>
            <person name="Daum C."/>
            <person name="Ezra D."/>
            <person name="Gonzalez J.B."/>
            <person name="Henrissat B."/>
            <person name="Kuo A."/>
            <person name="Liang C."/>
            <person name="Lipzen A."/>
            <person name="Lutzoni F."/>
            <person name="Magnuson J."/>
            <person name="Mondo S."/>
            <person name="Nolan M."/>
            <person name="Ohm R."/>
            <person name="Pangilinan J."/>
            <person name="Park H.-J."/>
            <person name="Ramirez L."/>
            <person name="Alfaro M."/>
            <person name="Sun H."/>
            <person name="Tritt A."/>
            <person name="Yoshinaga Y."/>
            <person name="Zwiers L.-H."/>
            <person name="Turgeon B.G."/>
            <person name="Goodwin S.B."/>
            <person name="Spatafora J.W."/>
            <person name="Crous P.W."/>
            <person name="Grigoriev I.V."/>
        </authorList>
    </citation>
    <scope>NUCLEOTIDE SEQUENCE</scope>
    <source>
        <strain evidence="9">CBS 342.82</strain>
    </source>
</reference>
<dbReference type="Gene3D" id="3.30.1520.10">
    <property type="entry name" value="Phox-like domain"/>
    <property type="match status" value="1"/>
</dbReference>